<dbReference type="GO" id="GO:0003700">
    <property type="term" value="F:DNA-binding transcription factor activity"/>
    <property type="evidence" value="ECO:0007669"/>
    <property type="project" value="InterPro"/>
</dbReference>
<dbReference type="PROSITE" id="PS50987">
    <property type="entry name" value="HTH_ARSR_2"/>
    <property type="match status" value="1"/>
</dbReference>
<protein>
    <submittedName>
        <fullName evidence="5">Helix-turn-helix transcriptional regulator</fullName>
    </submittedName>
</protein>
<keyword evidence="2" id="KW-0238">DNA-binding</keyword>
<dbReference type="InterPro" id="IPR001845">
    <property type="entry name" value="HTH_ArsR_DNA-bd_dom"/>
</dbReference>
<name>A0A858RHJ5_9BACT</name>
<keyword evidence="1" id="KW-0805">Transcription regulation</keyword>
<dbReference type="Proteomes" id="UP000501812">
    <property type="component" value="Chromosome"/>
</dbReference>
<dbReference type="Pfam" id="PF12840">
    <property type="entry name" value="HTH_20"/>
    <property type="match status" value="1"/>
</dbReference>
<dbReference type="InterPro" id="IPR011991">
    <property type="entry name" value="ArsR-like_HTH"/>
</dbReference>
<dbReference type="InterPro" id="IPR036390">
    <property type="entry name" value="WH_DNA-bd_sf"/>
</dbReference>
<dbReference type="PANTHER" id="PTHR33154:SF12">
    <property type="entry name" value="TRANSCRIPTIONAL REGULATORY PROTEIN"/>
    <property type="match status" value="1"/>
</dbReference>
<dbReference type="PANTHER" id="PTHR33154">
    <property type="entry name" value="TRANSCRIPTIONAL REGULATOR, ARSR FAMILY"/>
    <property type="match status" value="1"/>
</dbReference>
<proteinExistence type="predicted"/>
<sequence>MLFCVAMKPYSHPEPQDVTLPTVMQALSDPCRIEILRALMEEGELACGDIPLDISKATRSHHFAVLREAGLVLTRTEGTRCMTSVRTEEMEKRFPGLLDLVMREKAKKTGKKPAAKSL</sequence>
<evidence type="ECO:0000256" key="2">
    <source>
        <dbReference type="ARBA" id="ARBA00023125"/>
    </source>
</evidence>
<dbReference type="CDD" id="cd00090">
    <property type="entry name" value="HTH_ARSR"/>
    <property type="match status" value="1"/>
</dbReference>
<dbReference type="AlphaFoldDB" id="A0A858RHJ5"/>
<dbReference type="KEGG" id="luo:HHL09_08880"/>
<accession>A0A858RHJ5</accession>
<dbReference type="EMBL" id="CP051774">
    <property type="protein sequence ID" value="QJE95889.1"/>
    <property type="molecule type" value="Genomic_DNA"/>
</dbReference>
<reference evidence="5 6" key="1">
    <citation type="submission" date="2020-04" db="EMBL/GenBank/DDBJ databases">
        <title>Luteolibacter sp. G-1-1-1 isolated from soil.</title>
        <authorList>
            <person name="Dahal R.H."/>
        </authorList>
    </citation>
    <scope>NUCLEOTIDE SEQUENCE [LARGE SCALE GENOMIC DNA]</scope>
    <source>
        <strain evidence="5 6">G-1-1-1</strain>
    </source>
</reference>
<keyword evidence="3" id="KW-0804">Transcription</keyword>
<dbReference type="Gene3D" id="1.10.10.10">
    <property type="entry name" value="Winged helix-like DNA-binding domain superfamily/Winged helix DNA-binding domain"/>
    <property type="match status" value="1"/>
</dbReference>
<evidence type="ECO:0000313" key="5">
    <source>
        <dbReference type="EMBL" id="QJE95889.1"/>
    </source>
</evidence>
<dbReference type="PRINTS" id="PR00778">
    <property type="entry name" value="HTHARSR"/>
</dbReference>
<gene>
    <name evidence="5" type="ORF">HHL09_08880</name>
</gene>
<organism evidence="5 6">
    <name type="scientific">Luteolibacter luteus</name>
    <dbReference type="NCBI Taxonomy" id="2728835"/>
    <lineage>
        <taxon>Bacteria</taxon>
        <taxon>Pseudomonadati</taxon>
        <taxon>Verrucomicrobiota</taxon>
        <taxon>Verrucomicrobiia</taxon>
        <taxon>Verrucomicrobiales</taxon>
        <taxon>Verrucomicrobiaceae</taxon>
        <taxon>Luteolibacter</taxon>
    </lineage>
</organism>
<dbReference type="NCBIfam" id="NF033788">
    <property type="entry name" value="HTH_metalloreg"/>
    <property type="match status" value="1"/>
</dbReference>
<evidence type="ECO:0000256" key="1">
    <source>
        <dbReference type="ARBA" id="ARBA00023015"/>
    </source>
</evidence>
<evidence type="ECO:0000259" key="4">
    <source>
        <dbReference type="PROSITE" id="PS50987"/>
    </source>
</evidence>
<dbReference type="InterPro" id="IPR051081">
    <property type="entry name" value="HTH_MetalResp_TranReg"/>
</dbReference>
<keyword evidence="6" id="KW-1185">Reference proteome</keyword>
<dbReference type="GO" id="GO:0003677">
    <property type="term" value="F:DNA binding"/>
    <property type="evidence" value="ECO:0007669"/>
    <property type="project" value="UniProtKB-KW"/>
</dbReference>
<dbReference type="SMART" id="SM00418">
    <property type="entry name" value="HTH_ARSR"/>
    <property type="match status" value="1"/>
</dbReference>
<dbReference type="InterPro" id="IPR036388">
    <property type="entry name" value="WH-like_DNA-bd_sf"/>
</dbReference>
<evidence type="ECO:0000256" key="3">
    <source>
        <dbReference type="ARBA" id="ARBA00023163"/>
    </source>
</evidence>
<evidence type="ECO:0000313" key="6">
    <source>
        <dbReference type="Proteomes" id="UP000501812"/>
    </source>
</evidence>
<dbReference type="SUPFAM" id="SSF46785">
    <property type="entry name" value="Winged helix' DNA-binding domain"/>
    <property type="match status" value="1"/>
</dbReference>
<feature type="domain" description="HTH arsR-type" evidence="4">
    <location>
        <begin position="12"/>
        <end position="105"/>
    </location>
</feature>